<dbReference type="Gene3D" id="3.30.930.10">
    <property type="entry name" value="Bira Bifunctional Protein, Domain 2"/>
    <property type="match status" value="1"/>
</dbReference>
<keyword evidence="1 5" id="KW-0436">Ligase</keyword>
<evidence type="ECO:0000259" key="4">
    <source>
        <dbReference type="PROSITE" id="PS51733"/>
    </source>
</evidence>
<keyword evidence="6" id="KW-1185">Reference proteome</keyword>
<evidence type="ECO:0000256" key="1">
    <source>
        <dbReference type="ARBA" id="ARBA00022598"/>
    </source>
</evidence>
<evidence type="ECO:0000313" key="6">
    <source>
        <dbReference type="Proteomes" id="UP001141259"/>
    </source>
</evidence>
<dbReference type="PANTHER" id="PTHR12835">
    <property type="entry name" value="BIOTIN PROTEIN LIGASE"/>
    <property type="match status" value="1"/>
</dbReference>
<dbReference type="InterPro" id="IPR045864">
    <property type="entry name" value="aa-tRNA-synth_II/BPL/LPL"/>
</dbReference>
<name>A0A9X2VX83_9PSEU</name>
<dbReference type="GO" id="GO:0004077">
    <property type="term" value="F:biotin--[biotin carboxyl-carrier protein] ligase activity"/>
    <property type="evidence" value="ECO:0007669"/>
    <property type="project" value="UniProtKB-EC"/>
</dbReference>
<dbReference type="RefSeq" id="WP_259629786.1">
    <property type="nucleotide sequence ID" value="NZ_JANYMP010000044.1"/>
</dbReference>
<accession>A0A9X2VX83</accession>
<dbReference type="Pfam" id="PF02237">
    <property type="entry name" value="BPL_C"/>
    <property type="match status" value="1"/>
</dbReference>
<dbReference type="Pfam" id="PF03099">
    <property type="entry name" value="BPL_LplA_LipB"/>
    <property type="match status" value="1"/>
</dbReference>
<evidence type="ECO:0000256" key="2">
    <source>
        <dbReference type="ARBA" id="ARBA00023267"/>
    </source>
</evidence>
<dbReference type="CDD" id="cd16442">
    <property type="entry name" value="BPL"/>
    <property type="match status" value="1"/>
</dbReference>
<dbReference type="EC" id="6.3.4.15" evidence="3"/>
<dbReference type="InterPro" id="IPR004143">
    <property type="entry name" value="BPL_LPL_catalytic"/>
</dbReference>
<comment type="caution">
    <text evidence="5">The sequence shown here is derived from an EMBL/GenBank/DDBJ whole genome shotgun (WGS) entry which is preliminary data.</text>
</comment>
<dbReference type="InterPro" id="IPR003142">
    <property type="entry name" value="BPL_C"/>
</dbReference>
<proteinExistence type="predicted"/>
<feature type="domain" description="BPL/LPL catalytic" evidence="4">
    <location>
        <begin position="9"/>
        <end position="198"/>
    </location>
</feature>
<dbReference type="PROSITE" id="PS51733">
    <property type="entry name" value="BPL_LPL_CATALYTIC"/>
    <property type="match status" value="1"/>
</dbReference>
<dbReference type="Gene3D" id="2.30.30.100">
    <property type="match status" value="1"/>
</dbReference>
<dbReference type="PANTHER" id="PTHR12835:SF5">
    <property type="entry name" value="BIOTIN--PROTEIN LIGASE"/>
    <property type="match status" value="1"/>
</dbReference>
<keyword evidence="2" id="KW-0092">Biotin</keyword>
<dbReference type="InterPro" id="IPR004408">
    <property type="entry name" value="Biotin_CoA_COase_ligase"/>
</dbReference>
<evidence type="ECO:0000256" key="3">
    <source>
        <dbReference type="ARBA" id="ARBA00024227"/>
    </source>
</evidence>
<organism evidence="5 6">
    <name type="scientific">Umezawaea endophytica</name>
    <dbReference type="NCBI Taxonomy" id="1654476"/>
    <lineage>
        <taxon>Bacteria</taxon>
        <taxon>Bacillati</taxon>
        <taxon>Actinomycetota</taxon>
        <taxon>Actinomycetes</taxon>
        <taxon>Pseudonocardiales</taxon>
        <taxon>Pseudonocardiaceae</taxon>
        <taxon>Umezawaea</taxon>
    </lineage>
</organism>
<gene>
    <name evidence="5" type="ORF">NZH93_46555</name>
</gene>
<evidence type="ECO:0000313" key="5">
    <source>
        <dbReference type="EMBL" id="MCS7484339.1"/>
    </source>
</evidence>
<dbReference type="GO" id="GO:0005737">
    <property type="term" value="C:cytoplasm"/>
    <property type="evidence" value="ECO:0007669"/>
    <property type="project" value="TreeGrafter"/>
</dbReference>
<dbReference type="EMBL" id="JANYMP010000044">
    <property type="protein sequence ID" value="MCS7484339.1"/>
    <property type="molecule type" value="Genomic_DNA"/>
</dbReference>
<dbReference type="Proteomes" id="UP001141259">
    <property type="component" value="Unassembled WGS sequence"/>
</dbReference>
<dbReference type="NCBIfam" id="TIGR00121">
    <property type="entry name" value="birA_ligase"/>
    <property type="match status" value="1"/>
</dbReference>
<sequence>MARVSTPLDVDALRSRLVGPYASVDFTPSTPSTNADLVRAAADGAPDRTVLIAGEQTAGQGRRGRSWVSPPGSGLYVSVLFRPAGVEPARLPWLTLIAGLSLVRVAAWLGVDAALKWPNDLLLGPERRKGAGVLAEASGGAVVVGVGLNVAPLPADVVPGPGGLVPTSLADEGAAEQDLTAIAERLLLHLAEAELGWRESGGDPRPTGLLDQYREHCSTLGQRVRVELSGGVELVGTGQDVAVDGMLVVRADDGADHSVSAGDVVHLRAV</sequence>
<reference evidence="5" key="1">
    <citation type="submission" date="2022-08" db="EMBL/GenBank/DDBJ databases">
        <authorList>
            <person name="Tistechok S."/>
            <person name="Samborskyy M."/>
            <person name="Roman I."/>
        </authorList>
    </citation>
    <scope>NUCLEOTIDE SEQUENCE</scope>
    <source>
        <strain evidence="5">DSM 103496</strain>
    </source>
</reference>
<dbReference type="SUPFAM" id="SSF55681">
    <property type="entry name" value="Class II aaRS and biotin synthetases"/>
    <property type="match status" value="1"/>
</dbReference>
<dbReference type="AlphaFoldDB" id="A0A9X2VX83"/>
<protein>
    <recommendedName>
        <fullName evidence="3">biotin--[biotin carboxyl-carrier protein] ligase</fullName>
        <ecNumber evidence="3">6.3.4.15</ecNumber>
    </recommendedName>
</protein>